<accession>A0A4S4L3B8</accession>
<sequence>MSNDRLKQLASRNLRELLVSGAVQVPISAFGLLTKFISLPTATDSPTFRLTDLNKLETILEELAESWDYGSITVLRDDSGLSLMQVVAIDANQNEAYNTRKRKRHVDEDADSAEEEEAYSNALLTKPKSSTSSSLSNLSKDMQEIYALLQRGTARRRLLSEQHQSVDVSFESICPHITKDECAKARQSRQSTPSGFSVPSICSRVHFRPLIRMHTDPTLGHSNLPRPPGSVALPNGLGAGGRGKEKAPCRYLHFEVDWDGGDGEPALANTMRRKKPHKLGIGLGPSGKETTLLPPQWLNCDLRRFDYSVLGKFHVIMADPPWDIHMSLPYGTMTDDEMKAMPIPALQDEGLLFLWVTGRAMEIGRECMRVWGYSRVDEVVWLKTNQLQRVIRTGRTGHWLNHTKEHMLVGIKSHWDENGNLKFPKWCNRGLDTDVIVSEVRETSRKPDEVYGLIERMCPGGRKVEIFGRRHNARPGWLTLGNQLGSDQIYDEDLKARIKASLLLLYLKCLDIDFDKDVLMHASRRVESHVDFRLIKIAANTYGRARASDYKEKFMKKSETNLGLKYNKPKRAKRIMFGEDHSRKERIDFSTSQSEFDNLSVA</sequence>
<dbReference type="AlphaFoldDB" id="A0A4S4L3B8"/>
<evidence type="ECO:0000256" key="7">
    <source>
        <dbReference type="SAM" id="MobiDB-lite"/>
    </source>
</evidence>
<feature type="compositionally biased region" description="Acidic residues" evidence="7">
    <location>
        <begin position="108"/>
        <end position="118"/>
    </location>
</feature>
<evidence type="ECO:0000256" key="4">
    <source>
        <dbReference type="ARBA" id="ARBA00022691"/>
    </source>
</evidence>
<organism evidence="8 9">
    <name type="scientific">Phellinidium pouzarii</name>
    <dbReference type="NCBI Taxonomy" id="167371"/>
    <lineage>
        <taxon>Eukaryota</taxon>
        <taxon>Fungi</taxon>
        <taxon>Dikarya</taxon>
        <taxon>Basidiomycota</taxon>
        <taxon>Agaricomycotina</taxon>
        <taxon>Agaricomycetes</taxon>
        <taxon>Hymenochaetales</taxon>
        <taxon>Hymenochaetaceae</taxon>
        <taxon>Phellinidium</taxon>
    </lineage>
</organism>
<proteinExistence type="inferred from homology"/>
<dbReference type="PANTHER" id="PTHR12829:SF7">
    <property type="entry name" value="N6-ADENOSINE-METHYLTRANSFERASE CATALYTIC SUBUNIT"/>
    <property type="match status" value="1"/>
</dbReference>
<evidence type="ECO:0000313" key="9">
    <source>
        <dbReference type="Proteomes" id="UP000308199"/>
    </source>
</evidence>
<keyword evidence="9" id="KW-1185">Reference proteome</keyword>
<protein>
    <recommendedName>
        <fullName evidence="1">mRNA m(6)A methyltransferase</fullName>
        <ecNumber evidence="1">2.1.1.348</ecNumber>
    </recommendedName>
</protein>
<comment type="similarity">
    <text evidence="6">Belongs to the MT-A70-like family.</text>
</comment>
<gene>
    <name evidence="8" type="ORF">EW145_g5023</name>
</gene>
<dbReference type="PROSITE" id="PS51143">
    <property type="entry name" value="MT_A70"/>
    <property type="match status" value="1"/>
</dbReference>
<dbReference type="SUPFAM" id="SSF53335">
    <property type="entry name" value="S-adenosyl-L-methionine-dependent methyltransferases"/>
    <property type="match status" value="1"/>
</dbReference>
<evidence type="ECO:0000313" key="8">
    <source>
        <dbReference type="EMBL" id="THH05118.1"/>
    </source>
</evidence>
<evidence type="ECO:0000256" key="3">
    <source>
        <dbReference type="ARBA" id="ARBA00022679"/>
    </source>
</evidence>
<dbReference type="OrthoDB" id="10262526at2759"/>
<dbReference type="Pfam" id="PF05063">
    <property type="entry name" value="MT-A70"/>
    <property type="match status" value="1"/>
</dbReference>
<dbReference type="GO" id="GO:0001734">
    <property type="term" value="F:mRNA m(6)A methyltransferase activity"/>
    <property type="evidence" value="ECO:0007669"/>
    <property type="project" value="UniProtKB-EC"/>
</dbReference>
<dbReference type="EC" id="2.1.1.348" evidence="1"/>
<feature type="region of interest" description="Disordered" evidence="7">
    <location>
        <begin position="100"/>
        <end position="136"/>
    </location>
</feature>
<dbReference type="Proteomes" id="UP000308199">
    <property type="component" value="Unassembled WGS sequence"/>
</dbReference>
<dbReference type="PANTHER" id="PTHR12829">
    <property type="entry name" value="N6-ADENOSINE-METHYLTRANSFERASE"/>
    <property type="match status" value="1"/>
</dbReference>
<keyword evidence="2" id="KW-0489">Methyltransferase</keyword>
<evidence type="ECO:0000256" key="2">
    <source>
        <dbReference type="ARBA" id="ARBA00022603"/>
    </source>
</evidence>
<comment type="catalytic activity">
    <reaction evidence="5">
        <text>an adenosine in mRNA + S-adenosyl-L-methionine = an N(6)-methyladenosine in mRNA + S-adenosyl-L-homocysteine + H(+)</text>
        <dbReference type="Rhea" id="RHEA:55584"/>
        <dbReference type="Rhea" id="RHEA-COMP:12414"/>
        <dbReference type="Rhea" id="RHEA-COMP:12417"/>
        <dbReference type="ChEBI" id="CHEBI:15378"/>
        <dbReference type="ChEBI" id="CHEBI:57856"/>
        <dbReference type="ChEBI" id="CHEBI:59789"/>
        <dbReference type="ChEBI" id="CHEBI:74411"/>
        <dbReference type="ChEBI" id="CHEBI:74449"/>
        <dbReference type="EC" id="2.1.1.348"/>
    </reaction>
</comment>
<dbReference type="GO" id="GO:0036396">
    <property type="term" value="C:RNA N6-methyladenosine methyltransferase complex"/>
    <property type="evidence" value="ECO:0007669"/>
    <property type="project" value="TreeGrafter"/>
</dbReference>
<feature type="compositionally biased region" description="Low complexity" evidence="7">
    <location>
        <begin position="123"/>
        <end position="136"/>
    </location>
</feature>
<dbReference type="EMBL" id="SGPK01000285">
    <property type="protein sequence ID" value="THH05118.1"/>
    <property type="molecule type" value="Genomic_DNA"/>
</dbReference>
<evidence type="ECO:0000256" key="6">
    <source>
        <dbReference type="PROSITE-ProRule" id="PRU00489"/>
    </source>
</evidence>
<name>A0A4S4L3B8_9AGAM</name>
<dbReference type="GO" id="GO:0032259">
    <property type="term" value="P:methylation"/>
    <property type="evidence" value="ECO:0007669"/>
    <property type="project" value="UniProtKB-KW"/>
</dbReference>
<comment type="caution">
    <text evidence="8">The sequence shown here is derived from an EMBL/GenBank/DDBJ whole genome shotgun (WGS) entry which is preliminary data.</text>
</comment>
<keyword evidence="4" id="KW-0949">S-adenosyl-L-methionine</keyword>
<dbReference type="InterPro" id="IPR007757">
    <property type="entry name" value="MT-A70-like"/>
</dbReference>
<keyword evidence="3" id="KW-0808">Transferase</keyword>
<evidence type="ECO:0000256" key="5">
    <source>
        <dbReference type="ARBA" id="ARBA00048957"/>
    </source>
</evidence>
<dbReference type="GO" id="GO:0005634">
    <property type="term" value="C:nucleus"/>
    <property type="evidence" value="ECO:0007669"/>
    <property type="project" value="TreeGrafter"/>
</dbReference>
<reference evidence="8 9" key="1">
    <citation type="submission" date="2019-02" db="EMBL/GenBank/DDBJ databases">
        <title>Genome sequencing of the rare red list fungi Phellinidium pouzarii.</title>
        <authorList>
            <person name="Buettner E."/>
            <person name="Kellner H."/>
        </authorList>
    </citation>
    <scope>NUCLEOTIDE SEQUENCE [LARGE SCALE GENOMIC DNA]</scope>
    <source>
        <strain evidence="8 9">DSM 108285</strain>
    </source>
</reference>
<evidence type="ECO:0000256" key="1">
    <source>
        <dbReference type="ARBA" id="ARBA00012160"/>
    </source>
</evidence>
<dbReference type="InterPro" id="IPR029063">
    <property type="entry name" value="SAM-dependent_MTases_sf"/>
</dbReference>